<dbReference type="EMBL" id="BARU01035111">
    <property type="protein sequence ID" value="GAH71332.1"/>
    <property type="molecule type" value="Genomic_DNA"/>
</dbReference>
<gene>
    <name evidence="1" type="ORF">S03H2_55008</name>
</gene>
<evidence type="ECO:0000313" key="1">
    <source>
        <dbReference type="EMBL" id="GAH71332.1"/>
    </source>
</evidence>
<dbReference type="AlphaFoldDB" id="X1HPA9"/>
<accession>X1HPA9</accession>
<organism evidence="1">
    <name type="scientific">marine sediment metagenome</name>
    <dbReference type="NCBI Taxonomy" id="412755"/>
    <lineage>
        <taxon>unclassified sequences</taxon>
        <taxon>metagenomes</taxon>
        <taxon>ecological metagenomes</taxon>
    </lineage>
</organism>
<proteinExistence type="predicted"/>
<name>X1HPA9_9ZZZZ</name>
<feature type="non-terminal residue" evidence="1">
    <location>
        <position position="64"/>
    </location>
</feature>
<comment type="caution">
    <text evidence="1">The sequence shown here is derived from an EMBL/GenBank/DDBJ whole genome shotgun (WGS) entry which is preliminary data.</text>
</comment>
<reference evidence="1" key="1">
    <citation type="journal article" date="2014" name="Front. Microbiol.">
        <title>High frequency of phylogenetically diverse reductive dehalogenase-homologous genes in deep subseafloor sedimentary metagenomes.</title>
        <authorList>
            <person name="Kawai M."/>
            <person name="Futagami T."/>
            <person name="Toyoda A."/>
            <person name="Takaki Y."/>
            <person name="Nishi S."/>
            <person name="Hori S."/>
            <person name="Arai W."/>
            <person name="Tsubouchi T."/>
            <person name="Morono Y."/>
            <person name="Uchiyama I."/>
            <person name="Ito T."/>
            <person name="Fujiyama A."/>
            <person name="Inagaki F."/>
            <person name="Takami H."/>
        </authorList>
    </citation>
    <scope>NUCLEOTIDE SEQUENCE</scope>
    <source>
        <strain evidence="1">Expedition CK06-06</strain>
    </source>
</reference>
<protein>
    <recommendedName>
        <fullName evidence="2">SPOR domain-containing protein</fullName>
    </recommendedName>
</protein>
<evidence type="ECO:0008006" key="2">
    <source>
        <dbReference type="Google" id="ProtNLM"/>
    </source>
</evidence>
<sequence length="64" mass="7337">MGEREYDLLAGSHLNQKYAQEMQMKLEEAGYFAYLAKVEIEGKEFIRVIVDVNGSLQEVQNVGR</sequence>